<name>A0A2S6MU04_9HYPH</name>
<dbReference type="Gene3D" id="3.40.190.10">
    <property type="entry name" value="Periplasmic binding protein-like II"/>
    <property type="match status" value="2"/>
</dbReference>
<reference evidence="2 3" key="1">
    <citation type="journal article" date="2018" name="Arch. Microbiol.">
        <title>New insights into the metabolic potential of the phototrophic purple bacterium Rhodopila globiformis DSM 161(T) from its draft genome sequence and evidence for a vanadium-dependent nitrogenase.</title>
        <authorList>
            <person name="Imhoff J.F."/>
            <person name="Rahn T."/>
            <person name="Kunzel S."/>
            <person name="Neulinger S.C."/>
        </authorList>
    </citation>
    <scope>NUCLEOTIDE SEQUENCE [LARGE SCALE GENOMIC DNA]</scope>
    <source>
        <strain evidence="2 3">DSM 16996</strain>
    </source>
</reference>
<dbReference type="Proteomes" id="UP000239089">
    <property type="component" value="Unassembled WGS sequence"/>
</dbReference>
<sequence length="369" mass="40128">MVRKLASMFALALSALNFCALAATSAWAETEIRIAVPGTGLDGRPFVHSTSVAVAHVQRFVEDEFKDQPDVKVTWTFFRGAGPVINEAIAAGQIDVFALGDLPALVGKSRGLRTRLLLSASVREPLYLAVPANSDIHSIADLKGRKVSQFRGTNLQIATDLALAAHGLTEKDVRFVSLDSAAAVSALLSGNVDAVFGQVEYLDLARNGLVKIVYSNKDEVSALGRNAAIFVTEDFEKAHPDTTQKVVNAFVKAAGFTADEANRDKVFEIWAKSGLPVSSFVADHQGERLAWRISPLIDPYTIGRYKAQTERAKAYGLLKKDVDVDAWLEPKYLDHALKELGLEHFWPAYDAKGDKISDGEVEKTRSASQ</sequence>
<dbReference type="InterPro" id="IPR015168">
    <property type="entry name" value="SsuA/THI5"/>
</dbReference>
<evidence type="ECO:0000313" key="3">
    <source>
        <dbReference type="Proteomes" id="UP000239089"/>
    </source>
</evidence>
<feature type="domain" description="SsuA/THI5-like" evidence="1">
    <location>
        <begin position="87"/>
        <end position="259"/>
    </location>
</feature>
<gene>
    <name evidence="2" type="ORF">CCR94_24090</name>
</gene>
<evidence type="ECO:0000313" key="2">
    <source>
        <dbReference type="EMBL" id="PPQ25850.1"/>
    </source>
</evidence>
<dbReference type="SUPFAM" id="SSF53850">
    <property type="entry name" value="Periplasmic binding protein-like II"/>
    <property type="match status" value="1"/>
</dbReference>
<accession>A0A2S6MU04</accession>
<comment type="caution">
    <text evidence="2">The sequence shown here is derived from an EMBL/GenBank/DDBJ whole genome shotgun (WGS) entry which is preliminary data.</text>
</comment>
<dbReference type="EMBL" id="NHSJ01000140">
    <property type="protein sequence ID" value="PPQ25850.1"/>
    <property type="molecule type" value="Genomic_DNA"/>
</dbReference>
<keyword evidence="3" id="KW-1185">Reference proteome</keyword>
<dbReference type="OrthoDB" id="9806288at2"/>
<organism evidence="2 3">
    <name type="scientific">Rhodoblastus sphagnicola</name>
    <dbReference type="NCBI Taxonomy" id="333368"/>
    <lineage>
        <taxon>Bacteria</taxon>
        <taxon>Pseudomonadati</taxon>
        <taxon>Pseudomonadota</taxon>
        <taxon>Alphaproteobacteria</taxon>
        <taxon>Hyphomicrobiales</taxon>
        <taxon>Rhodoblastaceae</taxon>
        <taxon>Rhodoblastus</taxon>
    </lineage>
</organism>
<dbReference type="PANTHER" id="PTHR30024">
    <property type="entry name" value="ALIPHATIC SULFONATES-BINDING PROTEIN-RELATED"/>
    <property type="match status" value="1"/>
</dbReference>
<dbReference type="AlphaFoldDB" id="A0A2S6MU04"/>
<dbReference type="Pfam" id="PF09084">
    <property type="entry name" value="NMT1"/>
    <property type="match status" value="1"/>
</dbReference>
<dbReference type="RefSeq" id="WP_104510822.1">
    <property type="nucleotide sequence ID" value="NZ_JACIGC010000017.1"/>
</dbReference>
<proteinExistence type="predicted"/>
<evidence type="ECO:0000259" key="1">
    <source>
        <dbReference type="Pfam" id="PF09084"/>
    </source>
</evidence>
<dbReference type="PANTHER" id="PTHR30024:SF21">
    <property type="entry name" value="ABC TRANSPORTER SUBSTRATE-BINDING PROTEIN"/>
    <property type="match status" value="1"/>
</dbReference>
<protein>
    <recommendedName>
        <fullName evidence="1">SsuA/THI5-like domain-containing protein</fullName>
    </recommendedName>
</protein>